<dbReference type="Proteomes" id="UP000053558">
    <property type="component" value="Unassembled WGS sequence"/>
</dbReference>
<evidence type="ECO:0000313" key="2">
    <source>
        <dbReference type="EMBL" id="EIW83655.1"/>
    </source>
</evidence>
<keyword evidence="3" id="KW-1185">Reference proteome</keyword>
<evidence type="ECO:0000256" key="1">
    <source>
        <dbReference type="SAM" id="MobiDB-lite"/>
    </source>
</evidence>
<feature type="compositionally biased region" description="Basic and acidic residues" evidence="1">
    <location>
        <begin position="431"/>
        <end position="444"/>
    </location>
</feature>
<accession>A0A5M3MYB9</accession>
<feature type="compositionally biased region" description="Polar residues" evidence="1">
    <location>
        <begin position="112"/>
        <end position="128"/>
    </location>
</feature>
<feature type="region of interest" description="Disordered" evidence="1">
    <location>
        <begin position="112"/>
        <end position="131"/>
    </location>
</feature>
<sequence length="589" mass="63539">MFASRSAFTAIASRLSFLALLLSFTILSLRHSTRTRIPSNKRAMNASSDLTSGIQRYAQHAMSTMGPPLAYARPLGPHLLVPAVLRSLPHGNIAYPQPALAPILPGQEPISCTKTLSGSNTASRGRSPTQERCEIAAPARQTVPVPRLGSHAGHAHFATGVEVSDIASQESDVQLTAKKPRLRDSGGLDECTSGTHSDDTKELCDSGVSSGTSGLIADSLTDSASLSLDPIEFSMGAASSPSPLTKLEIEEEFEARMRQALLIPSTGRTDFDAVPLRTRGKLVGVPRAGSKGHYEMLAKLIMWKFPARTCKIKDIEEKIVEIWPAYKELASWRSCLHTALYACKGFKPLGNGLWTLNCAEGHGKKKSKNNTVNPKEREDRAKNHTRPGHHKASKSSNNSRRGPSAAPRVSLLSHEGHGVGGGGSQQRGSRAKPDSPYRRCERTKMANSESHAQDDDSDSDGTSCTTGEGHSADLIDLSGRLWEAVSDLSHYISDPLDQPIYDFEADSADSLSVELSSCYDTIVTSHPERIDDICDSSHDIFCASVSREDGPPDGMFEKGELTSMSESIPLEIAIPDEATFMASIFKFDA</sequence>
<dbReference type="GeneID" id="19208838"/>
<evidence type="ECO:0000313" key="3">
    <source>
        <dbReference type="Proteomes" id="UP000053558"/>
    </source>
</evidence>
<dbReference type="KEGG" id="cput:CONPUDRAFT_70629"/>
<dbReference type="AlphaFoldDB" id="A0A5M3MYB9"/>
<dbReference type="EMBL" id="JH711575">
    <property type="protein sequence ID" value="EIW83655.1"/>
    <property type="molecule type" value="Genomic_DNA"/>
</dbReference>
<feature type="region of interest" description="Disordered" evidence="1">
    <location>
        <begin position="178"/>
        <end position="205"/>
    </location>
</feature>
<feature type="compositionally biased region" description="Basic residues" evidence="1">
    <location>
        <begin position="383"/>
        <end position="393"/>
    </location>
</feature>
<proteinExistence type="predicted"/>
<reference evidence="3" key="1">
    <citation type="journal article" date="2012" name="Science">
        <title>The Paleozoic origin of enzymatic lignin decomposition reconstructed from 31 fungal genomes.</title>
        <authorList>
            <person name="Floudas D."/>
            <person name="Binder M."/>
            <person name="Riley R."/>
            <person name="Barry K."/>
            <person name="Blanchette R.A."/>
            <person name="Henrissat B."/>
            <person name="Martinez A.T."/>
            <person name="Otillar R."/>
            <person name="Spatafora J.W."/>
            <person name="Yadav J.S."/>
            <person name="Aerts A."/>
            <person name="Benoit I."/>
            <person name="Boyd A."/>
            <person name="Carlson A."/>
            <person name="Copeland A."/>
            <person name="Coutinho P.M."/>
            <person name="de Vries R.P."/>
            <person name="Ferreira P."/>
            <person name="Findley K."/>
            <person name="Foster B."/>
            <person name="Gaskell J."/>
            <person name="Glotzer D."/>
            <person name="Gorecki P."/>
            <person name="Heitman J."/>
            <person name="Hesse C."/>
            <person name="Hori C."/>
            <person name="Igarashi K."/>
            <person name="Jurgens J.A."/>
            <person name="Kallen N."/>
            <person name="Kersten P."/>
            <person name="Kohler A."/>
            <person name="Kuees U."/>
            <person name="Kumar T.K.A."/>
            <person name="Kuo A."/>
            <person name="LaButti K."/>
            <person name="Larrondo L.F."/>
            <person name="Lindquist E."/>
            <person name="Ling A."/>
            <person name="Lombard V."/>
            <person name="Lucas S."/>
            <person name="Lundell T."/>
            <person name="Martin R."/>
            <person name="McLaughlin D.J."/>
            <person name="Morgenstern I."/>
            <person name="Morin E."/>
            <person name="Murat C."/>
            <person name="Nagy L.G."/>
            <person name="Nolan M."/>
            <person name="Ohm R.A."/>
            <person name="Patyshakuliyeva A."/>
            <person name="Rokas A."/>
            <person name="Ruiz-Duenas F.J."/>
            <person name="Sabat G."/>
            <person name="Salamov A."/>
            <person name="Samejima M."/>
            <person name="Schmutz J."/>
            <person name="Slot J.C."/>
            <person name="St John F."/>
            <person name="Stenlid J."/>
            <person name="Sun H."/>
            <person name="Sun S."/>
            <person name="Syed K."/>
            <person name="Tsang A."/>
            <person name="Wiebenga A."/>
            <person name="Young D."/>
            <person name="Pisabarro A."/>
            <person name="Eastwood D.C."/>
            <person name="Martin F."/>
            <person name="Cullen D."/>
            <person name="Grigoriev I.V."/>
            <person name="Hibbett D.S."/>
        </authorList>
    </citation>
    <scope>NUCLEOTIDE SEQUENCE [LARGE SCALE GENOMIC DNA]</scope>
    <source>
        <strain evidence="3">RWD-64-598 SS2</strain>
    </source>
</reference>
<protein>
    <submittedName>
        <fullName evidence="2">Uncharacterized protein</fullName>
    </submittedName>
</protein>
<organism evidence="2 3">
    <name type="scientific">Coniophora puteana (strain RWD-64-598)</name>
    <name type="common">Brown rot fungus</name>
    <dbReference type="NCBI Taxonomy" id="741705"/>
    <lineage>
        <taxon>Eukaryota</taxon>
        <taxon>Fungi</taxon>
        <taxon>Dikarya</taxon>
        <taxon>Basidiomycota</taxon>
        <taxon>Agaricomycotina</taxon>
        <taxon>Agaricomycetes</taxon>
        <taxon>Agaricomycetidae</taxon>
        <taxon>Boletales</taxon>
        <taxon>Coniophorineae</taxon>
        <taxon>Coniophoraceae</taxon>
        <taxon>Coniophora</taxon>
    </lineage>
</organism>
<name>A0A5M3MYB9_CONPW</name>
<gene>
    <name evidence="2" type="ORF">CONPUDRAFT_70629</name>
</gene>
<comment type="caution">
    <text evidence="2">The sequence shown here is derived from an EMBL/GenBank/DDBJ whole genome shotgun (WGS) entry which is preliminary data.</text>
</comment>
<dbReference type="RefSeq" id="XP_007765374.1">
    <property type="nucleotide sequence ID" value="XM_007767184.1"/>
</dbReference>
<feature type="region of interest" description="Disordered" evidence="1">
    <location>
        <begin position="360"/>
        <end position="467"/>
    </location>
</feature>